<keyword evidence="4" id="KW-1185">Reference proteome</keyword>
<dbReference type="RefSeq" id="WP_073136044.1">
    <property type="nucleotide sequence ID" value="NZ_FQWQ01000002.1"/>
</dbReference>
<evidence type="ECO:0000313" key="4">
    <source>
        <dbReference type="Proteomes" id="UP000184212"/>
    </source>
</evidence>
<feature type="domain" description="Activator of Hsp90 ATPase homologue 1/2-like C-terminal" evidence="2">
    <location>
        <begin position="26"/>
        <end position="162"/>
    </location>
</feature>
<dbReference type="CDD" id="cd07814">
    <property type="entry name" value="SRPBCC_CalC_Aha1-like"/>
    <property type="match status" value="1"/>
</dbReference>
<evidence type="ECO:0000313" key="3">
    <source>
        <dbReference type="EMBL" id="SHH23344.1"/>
    </source>
</evidence>
<dbReference type="OrthoDB" id="9795306at2"/>
<dbReference type="InterPro" id="IPR023393">
    <property type="entry name" value="START-like_dom_sf"/>
</dbReference>
<evidence type="ECO:0000256" key="1">
    <source>
        <dbReference type="ARBA" id="ARBA00006817"/>
    </source>
</evidence>
<dbReference type="Gene3D" id="3.30.530.20">
    <property type="match status" value="1"/>
</dbReference>
<sequence length="167" mass="19361">MKLNLQFDFLVDKEKNTITLRREFAAPRQLVWDAHTKSELLDQWFAPRPLTTRTKTMDFRDGGHWHYAMVEASGTEYWGRLDYIKIQPIDHYTALDAFSDANGSINPNMPRAHWDVTFQDLAKHALVQTIVTYNSLNELESVIKMNMQEGMTSTLGRLDDLLLTLTK</sequence>
<dbReference type="InterPro" id="IPR013538">
    <property type="entry name" value="ASHA1/2-like_C"/>
</dbReference>
<dbReference type="Proteomes" id="UP000184212">
    <property type="component" value="Unassembled WGS sequence"/>
</dbReference>
<organism evidence="3 4">
    <name type="scientific">Chryseolinea serpens</name>
    <dbReference type="NCBI Taxonomy" id="947013"/>
    <lineage>
        <taxon>Bacteria</taxon>
        <taxon>Pseudomonadati</taxon>
        <taxon>Bacteroidota</taxon>
        <taxon>Cytophagia</taxon>
        <taxon>Cytophagales</taxon>
        <taxon>Fulvivirgaceae</taxon>
        <taxon>Chryseolinea</taxon>
    </lineage>
</organism>
<comment type="similarity">
    <text evidence="1">Belongs to the AHA1 family.</text>
</comment>
<reference evidence="3 4" key="1">
    <citation type="submission" date="2016-11" db="EMBL/GenBank/DDBJ databases">
        <authorList>
            <person name="Jaros S."/>
            <person name="Januszkiewicz K."/>
            <person name="Wedrychowicz H."/>
        </authorList>
    </citation>
    <scope>NUCLEOTIDE SEQUENCE [LARGE SCALE GENOMIC DNA]</scope>
    <source>
        <strain evidence="3 4">DSM 24574</strain>
    </source>
</reference>
<dbReference type="SUPFAM" id="SSF55961">
    <property type="entry name" value="Bet v1-like"/>
    <property type="match status" value="1"/>
</dbReference>
<accession>A0A1M5RAI2</accession>
<gene>
    <name evidence="3" type="ORF">SAMN04488109_3286</name>
</gene>
<dbReference type="STRING" id="947013.SAMN04488109_3286"/>
<name>A0A1M5RAI2_9BACT</name>
<dbReference type="EMBL" id="FQWQ01000002">
    <property type="protein sequence ID" value="SHH23344.1"/>
    <property type="molecule type" value="Genomic_DNA"/>
</dbReference>
<evidence type="ECO:0000259" key="2">
    <source>
        <dbReference type="Pfam" id="PF08327"/>
    </source>
</evidence>
<dbReference type="AlphaFoldDB" id="A0A1M5RAI2"/>
<proteinExistence type="inferred from homology"/>
<protein>
    <submittedName>
        <fullName evidence="3">Uncharacterized conserved protein YndB, AHSA1/START domain</fullName>
    </submittedName>
</protein>
<dbReference type="Pfam" id="PF08327">
    <property type="entry name" value="AHSA1"/>
    <property type="match status" value="1"/>
</dbReference>